<gene>
    <name evidence="1" type="ORF">GCM10007416_29240</name>
</gene>
<proteinExistence type="predicted"/>
<dbReference type="EMBL" id="BMEX01000015">
    <property type="protein sequence ID" value="GGA54201.1"/>
    <property type="molecule type" value="Genomic_DNA"/>
</dbReference>
<keyword evidence="2" id="KW-1185">Reference proteome</keyword>
<name>A0ABQ1H036_9BACL</name>
<dbReference type="Proteomes" id="UP000617979">
    <property type="component" value="Unassembled WGS sequence"/>
</dbReference>
<comment type="caution">
    <text evidence="1">The sequence shown here is derived from an EMBL/GenBank/DDBJ whole genome shotgun (WGS) entry which is preliminary data.</text>
</comment>
<sequence length="61" mass="6746">MDLNREDFRKITRWLAGFTGGKDKKILLEQLPGATSSSLYRVKPVEPSGEKPLILGMTSPA</sequence>
<reference evidence="2" key="1">
    <citation type="journal article" date="2019" name="Int. J. Syst. Evol. Microbiol.">
        <title>The Global Catalogue of Microorganisms (GCM) 10K type strain sequencing project: providing services to taxonomists for standard genome sequencing and annotation.</title>
        <authorList>
            <consortium name="The Broad Institute Genomics Platform"/>
            <consortium name="The Broad Institute Genome Sequencing Center for Infectious Disease"/>
            <person name="Wu L."/>
            <person name="Ma J."/>
        </authorList>
    </citation>
    <scope>NUCLEOTIDE SEQUENCE [LARGE SCALE GENOMIC DNA]</scope>
    <source>
        <strain evidence="2">CGMCC 1.12404</strain>
    </source>
</reference>
<evidence type="ECO:0000313" key="2">
    <source>
        <dbReference type="Proteomes" id="UP000617979"/>
    </source>
</evidence>
<protein>
    <submittedName>
        <fullName evidence="1">Uncharacterized protein</fullName>
    </submittedName>
</protein>
<evidence type="ECO:0000313" key="1">
    <source>
        <dbReference type="EMBL" id="GGA54201.1"/>
    </source>
</evidence>
<accession>A0ABQ1H036</accession>
<organism evidence="1 2">
    <name type="scientific">Kroppenstedtia guangzhouensis</name>
    <dbReference type="NCBI Taxonomy" id="1274356"/>
    <lineage>
        <taxon>Bacteria</taxon>
        <taxon>Bacillati</taxon>
        <taxon>Bacillota</taxon>
        <taxon>Bacilli</taxon>
        <taxon>Bacillales</taxon>
        <taxon>Thermoactinomycetaceae</taxon>
        <taxon>Kroppenstedtia</taxon>
    </lineage>
</organism>